<name>A0A1F4XTE9_9BACT</name>
<dbReference type="GO" id="GO:0016020">
    <property type="term" value="C:membrane"/>
    <property type="evidence" value="ECO:0007669"/>
    <property type="project" value="UniProtKB-SubCell"/>
</dbReference>
<protein>
    <recommendedName>
        <fullName evidence="8">DoxX family protein</fullName>
    </recommendedName>
</protein>
<evidence type="ECO:0000256" key="4">
    <source>
        <dbReference type="ARBA" id="ARBA00023136"/>
    </source>
</evidence>
<comment type="caution">
    <text evidence="6">The sequence shown here is derived from an EMBL/GenBank/DDBJ whole genome shotgun (WGS) entry which is preliminary data.</text>
</comment>
<organism evidence="6 7">
    <name type="scientific">Candidatus Adlerbacteria bacterium RIFCSPHIGHO2_12_FULL_53_18</name>
    <dbReference type="NCBI Taxonomy" id="1797242"/>
    <lineage>
        <taxon>Bacteria</taxon>
        <taxon>Candidatus Adleribacteriota</taxon>
    </lineage>
</organism>
<keyword evidence="2 5" id="KW-0812">Transmembrane</keyword>
<dbReference type="EMBL" id="MEWW01000008">
    <property type="protein sequence ID" value="OGC84884.1"/>
    <property type="molecule type" value="Genomic_DNA"/>
</dbReference>
<evidence type="ECO:0000313" key="7">
    <source>
        <dbReference type="Proteomes" id="UP000178091"/>
    </source>
</evidence>
<comment type="subcellular location">
    <subcellularLocation>
        <location evidence="1">Membrane</location>
        <topology evidence="1">Multi-pass membrane protein</topology>
    </subcellularLocation>
</comment>
<reference evidence="6 7" key="1">
    <citation type="journal article" date="2016" name="Nat. Commun.">
        <title>Thousands of microbial genomes shed light on interconnected biogeochemical processes in an aquifer system.</title>
        <authorList>
            <person name="Anantharaman K."/>
            <person name="Brown C.T."/>
            <person name="Hug L.A."/>
            <person name="Sharon I."/>
            <person name="Castelle C.J."/>
            <person name="Probst A.J."/>
            <person name="Thomas B.C."/>
            <person name="Singh A."/>
            <person name="Wilkins M.J."/>
            <person name="Karaoz U."/>
            <person name="Brodie E.L."/>
            <person name="Williams K.H."/>
            <person name="Hubbard S.S."/>
            <person name="Banfield J.F."/>
        </authorList>
    </citation>
    <scope>NUCLEOTIDE SEQUENCE [LARGE SCALE GENOMIC DNA]</scope>
</reference>
<feature type="transmembrane region" description="Helical" evidence="5">
    <location>
        <begin position="71"/>
        <end position="90"/>
    </location>
</feature>
<dbReference type="AlphaFoldDB" id="A0A1F4XTE9"/>
<evidence type="ECO:0000256" key="3">
    <source>
        <dbReference type="ARBA" id="ARBA00022989"/>
    </source>
</evidence>
<dbReference type="Proteomes" id="UP000178091">
    <property type="component" value="Unassembled WGS sequence"/>
</dbReference>
<sequence>MTSIRVVDIILRVGVAFAFLYPPINAFSDPNSWIGYFPPFLRGIVDDTLLLYLFGILEVGLAFWVLSGWKIWLPSLAAAALLLGIVAFNIPQFQVLFRDLSIAAAAVALALMHLPRHTSGTG</sequence>
<keyword evidence="4 5" id="KW-0472">Membrane</keyword>
<proteinExistence type="predicted"/>
<feature type="transmembrane region" description="Helical" evidence="5">
    <location>
        <begin position="48"/>
        <end position="66"/>
    </location>
</feature>
<dbReference type="Pfam" id="PF07681">
    <property type="entry name" value="DoxX"/>
    <property type="match status" value="1"/>
</dbReference>
<evidence type="ECO:0000313" key="6">
    <source>
        <dbReference type="EMBL" id="OGC84884.1"/>
    </source>
</evidence>
<evidence type="ECO:0000256" key="1">
    <source>
        <dbReference type="ARBA" id="ARBA00004141"/>
    </source>
</evidence>
<dbReference type="InterPro" id="IPR032808">
    <property type="entry name" value="DoxX"/>
</dbReference>
<gene>
    <name evidence="6" type="ORF">A3F55_00165</name>
</gene>
<accession>A0A1F4XTE9</accession>
<feature type="transmembrane region" description="Helical" evidence="5">
    <location>
        <begin position="9"/>
        <end position="28"/>
    </location>
</feature>
<evidence type="ECO:0000256" key="5">
    <source>
        <dbReference type="SAM" id="Phobius"/>
    </source>
</evidence>
<evidence type="ECO:0008006" key="8">
    <source>
        <dbReference type="Google" id="ProtNLM"/>
    </source>
</evidence>
<evidence type="ECO:0000256" key="2">
    <source>
        <dbReference type="ARBA" id="ARBA00022692"/>
    </source>
</evidence>
<keyword evidence="3 5" id="KW-1133">Transmembrane helix</keyword>